<protein>
    <submittedName>
        <fullName evidence="1">Uncharacterized protein</fullName>
    </submittedName>
</protein>
<proteinExistence type="predicted"/>
<reference evidence="1" key="1">
    <citation type="submission" date="2014-11" db="EMBL/GenBank/DDBJ databases">
        <authorList>
            <person name="Amaro Gonzalez C."/>
        </authorList>
    </citation>
    <scope>NUCLEOTIDE SEQUENCE</scope>
</reference>
<accession>A0A0E9TDW6</accession>
<sequence>MLRNSFVHTLR</sequence>
<organism evidence="1">
    <name type="scientific">Anguilla anguilla</name>
    <name type="common">European freshwater eel</name>
    <name type="synonym">Muraena anguilla</name>
    <dbReference type="NCBI Taxonomy" id="7936"/>
    <lineage>
        <taxon>Eukaryota</taxon>
        <taxon>Metazoa</taxon>
        <taxon>Chordata</taxon>
        <taxon>Craniata</taxon>
        <taxon>Vertebrata</taxon>
        <taxon>Euteleostomi</taxon>
        <taxon>Actinopterygii</taxon>
        <taxon>Neopterygii</taxon>
        <taxon>Teleostei</taxon>
        <taxon>Anguilliformes</taxon>
        <taxon>Anguillidae</taxon>
        <taxon>Anguilla</taxon>
    </lineage>
</organism>
<dbReference type="EMBL" id="GBXM01056708">
    <property type="protein sequence ID" value="JAH51869.1"/>
    <property type="molecule type" value="Transcribed_RNA"/>
</dbReference>
<reference evidence="1" key="2">
    <citation type="journal article" date="2015" name="Fish Shellfish Immunol.">
        <title>Early steps in the European eel (Anguilla anguilla)-Vibrio vulnificus interaction in the gills: Role of the RtxA13 toxin.</title>
        <authorList>
            <person name="Callol A."/>
            <person name="Pajuelo D."/>
            <person name="Ebbesson L."/>
            <person name="Teles M."/>
            <person name="MacKenzie S."/>
            <person name="Amaro C."/>
        </authorList>
    </citation>
    <scope>NUCLEOTIDE SEQUENCE</scope>
</reference>
<evidence type="ECO:0000313" key="1">
    <source>
        <dbReference type="EMBL" id="JAH51869.1"/>
    </source>
</evidence>
<name>A0A0E9TDW6_ANGAN</name>